<dbReference type="Pfam" id="PF16116">
    <property type="entry name" value="DUF4832"/>
    <property type="match status" value="1"/>
</dbReference>
<proteinExistence type="predicted"/>
<evidence type="ECO:0000256" key="1">
    <source>
        <dbReference type="ARBA" id="ARBA00022729"/>
    </source>
</evidence>
<evidence type="ECO:0000313" key="5">
    <source>
        <dbReference type="Proteomes" id="UP001460072"/>
    </source>
</evidence>
<reference evidence="4 5" key="1">
    <citation type="submission" date="2024-03" db="EMBL/GenBank/DDBJ databases">
        <title>Two novel species of the genus Flavobacterium exhibiting potentially degradation of complex polysaccharides.</title>
        <authorList>
            <person name="Lian X."/>
        </authorList>
    </citation>
    <scope>NUCLEOTIDE SEQUENCE [LARGE SCALE GENOMIC DNA]</scope>
    <source>
        <strain evidence="5">j3</strain>
    </source>
</reference>
<dbReference type="EMBL" id="JBCGDO010000035">
    <property type="protein sequence ID" value="MEM0543946.1"/>
    <property type="molecule type" value="Genomic_DNA"/>
</dbReference>
<protein>
    <submittedName>
        <fullName evidence="4">DUF4832 domain-containing protein</fullName>
    </submittedName>
</protein>
<evidence type="ECO:0000259" key="3">
    <source>
        <dbReference type="Pfam" id="PF18962"/>
    </source>
</evidence>
<sequence length="328" mass="36755">MTQSEGLSTASLARVGHHNDCFISDPTDVGTYTNINAEYPYLAQETRFVPMGGETCDFDPALSNCDVGVTEMEKFHWSYMNIDYYPDVITEFAESNCLNDIKKRLGYRFNLTTATFPTNATPGRVMPVTIKLRNTGFASIYNDRTAYIVFRNTVTNQVYSVALASNPQLWLGTNEITINENVNLPVDMVQGSYDLFLNLPDAAENLRTRPEYSIRFANVNTWEATTSYNKLNAVVNVTQTALSIADNTRINPVIYPVPANEQIIVEMENISDFKVTLFNTLGQNFGVITDTIENNKISINTQGLSNGVYMIRLENGSVNTTKRIIVKH</sequence>
<dbReference type="Proteomes" id="UP001460072">
    <property type="component" value="Unassembled WGS sequence"/>
</dbReference>
<feature type="domain" description="Secretion system C-terminal sorting" evidence="3">
    <location>
        <begin position="254"/>
        <end position="326"/>
    </location>
</feature>
<evidence type="ECO:0000259" key="2">
    <source>
        <dbReference type="Pfam" id="PF16116"/>
    </source>
</evidence>
<dbReference type="InterPro" id="IPR026444">
    <property type="entry name" value="Secre_tail"/>
</dbReference>
<accession>A0ABU9N8D6</accession>
<dbReference type="InterPro" id="IPR032267">
    <property type="entry name" value="DUF4832"/>
</dbReference>
<organism evidence="4 5">
    <name type="scientific">Flavobacterium aureirubrum</name>
    <dbReference type="NCBI Taxonomy" id="3133147"/>
    <lineage>
        <taxon>Bacteria</taxon>
        <taxon>Pseudomonadati</taxon>
        <taxon>Bacteroidota</taxon>
        <taxon>Flavobacteriia</taxon>
        <taxon>Flavobacteriales</taxon>
        <taxon>Flavobacteriaceae</taxon>
        <taxon>Flavobacterium</taxon>
    </lineage>
</organism>
<dbReference type="RefSeq" id="WP_342697115.1">
    <property type="nucleotide sequence ID" value="NZ_JBCGDO010000035.1"/>
</dbReference>
<comment type="caution">
    <text evidence="4">The sequence shown here is derived from an EMBL/GenBank/DDBJ whole genome shotgun (WGS) entry which is preliminary data.</text>
</comment>
<name>A0ABU9N8D6_9FLAO</name>
<keyword evidence="5" id="KW-1185">Reference proteome</keyword>
<gene>
    <name evidence="4" type="ORF">WFZ85_15165</name>
</gene>
<evidence type="ECO:0000313" key="4">
    <source>
        <dbReference type="EMBL" id="MEM0543946.1"/>
    </source>
</evidence>
<dbReference type="Pfam" id="PF18962">
    <property type="entry name" value="Por_Secre_tail"/>
    <property type="match status" value="1"/>
</dbReference>
<keyword evidence="1" id="KW-0732">Signal</keyword>
<dbReference type="NCBIfam" id="TIGR04183">
    <property type="entry name" value="Por_Secre_tail"/>
    <property type="match status" value="1"/>
</dbReference>
<feature type="domain" description="DUF4832" evidence="2">
    <location>
        <begin position="14"/>
        <end position="218"/>
    </location>
</feature>